<keyword evidence="3" id="KW-1185">Reference proteome</keyword>
<dbReference type="GeneID" id="17269781"/>
<feature type="region of interest" description="Disordered" evidence="1">
    <location>
        <begin position="132"/>
        <end position="154"/>
    </location>
</feature>
<reference evidence="2" key="2">
    <citation type="submission" date="2024-10" db="UniProtKB">
        <authorList>
            <consortium name="EnsemblProtists"/>
        </authorList>
    </citation>
    <scope>IDENTIFICATION</scope>
</reference>
<dbReference type="RefSeq" id="XP_005776666.1">
    <property type="nucleotide sequence ID" value="XM_005776609.1"/>
</dbReference>
<dbReference type="AlphaFoldDB" id="A0A0D3JWF2"/>
<sequence>MDLLAGSGAVVRVRSMDAHAYVLSPAGMKELCALRYAGDQVDVQFHYRCEHAYALHPMVAVQTPGHSATEGVERAADWNDHKPRNRKHFRRSGTRTLVPQPALERRRGLRCARPYSAVFAVFLSLVTTRGSDASARHPLHAEHNRGPKTHTHRQ</sequence>
<evidence type="ECO:0000313" key="2">
    <source>
        <dbReference type="EnsemblProtists" id="EOD27837"/>
    </source>
</evidence>
<name>A0A0D3JWF2_EMIH1</name>
<dbReference type="KEGG" id="ehx:EMIHUDRAFT_434914"/>
<organism evidence="2 3">
    <name type="scientific">Emiliania huxleyi (strain CCMP1516)</name>
    <dbReference type="NCBI Taxonomy" id="280463"/>
    <lineage>
        <taxon>Eukaryota</taxon>
        <taxon>Haptista</taxon>
        <taxon>Haptophyta</taxon>
        <taxon>Prymnesiophyceae</taxon>
        <taxon>Isochrysidales</taxon>
        <taxon>Noelaerhabdaceae</taxon>
        <taxon>Emiliania</taxon>
    </lineage>
</organism>
<dbReference type="HOGENOM" id="CLU_1707555_0_0_1"/>
<protein>
    <submittedName>
        <fullName evidence="2">Uncharacterized protein</fullName>
    </submittedName>
</protein>
<dbReference type="KEGG" id="ehx:EMIHUDRAFT_443910"/>
<dbReference type="EnsemblProtists" id="EOD27837">
    <property type="protein sequence ID" value="EOD27837"/>
    <property type="gene ID" value="EMIHUDRAFT_434914"/>
</dbReference>
<evidence type="ECO:0000313" key="3">
    <source>
        <dbReference type="Proteomes" id="UP000013827"/>
    </source>
</evidence>
<dbReference type="Proteomes" id="UP000013827">
    <property type="component" value="Unassembled WGS sequence"/>
</dbReference>
<reference evidence="3" key="1">
    <citation type="journal article" date="2013" name="Nature">
        <title>Pan genome of the phytoplankton Emiliania underpins its global distribution.</title>
        <authorList>
            <person name="Read B.A."/>
            <person name="Kegel J."/>
            <person name="Klute M.J."/>
            <person name="Kuo A."/>
            <person name="Lefebvre S.C."/>
            <person name="Maumus F."/>
            <person name="Mayer C."/>
            <person name="Miller J."/>
            <person name="Monier A."/>
            <person name="Salamov A."/>
            <person name="Young J."/>
            <person name="Aguilar M."/>
            <person name="Claverie J.M."/>
            <person name="Frickenhaus S."/>
            <person name="Gonzalez K."/>
            <person name="Herman E.K."/>
            <person name="Lin Y.C."/>
            <person name="Napier J."/>
            <person name="Ogata H."/>
            <person name="Sarno A.F."/>
            <person name="Shmutz J."/>
            <person name="Schroeder D."/>
            <person name="de Vargas C."/>
            <person name="Verret F."/>
            <person name="von Dassow P."/>
            <person name="Valentin K."/>
            <person name="Van de Peer Y."/>
            <person name="Wheeler G."/>
            <person name="Dacks J.B."/>
            <person name="Delwiche C.F."/>
            <person name="Dyhrman S.T."/>
            <person name="Glockner G."/>
            <person name="John U."/>
            <person name="Richards T."/>
            <person name="Worden A.Z."/>
            <person name="Zhang X."/>
            <person name="Grigoriev I.V."/>
            <person name="Allen A.E."/>
            <person name="Bidle K."/>
            <person name="Borodovsky M."/>
            <person name="Bowler C."/>
            <person name="Brownlee C."/>
            <person name="Cock J.M."/>
            <person name="Elias M."/>
            <person name="Gladyshev V.N."/>
            <person name="Groth M."/>
            <person name="Guda C."/>
            <person name="Hadaegh A."/>
            <person name="Iglesias-Rodriguez M.D."/>
            <person name="Jenkins J."/>
            <person name="Jones B.M."/>
            <person name="Lawson T."/>
            <person name="Leese F."/>
            <person name="Lindquist E."/>
            <person name="Lobanov A."/>
            <person name="Lomsadze A."/>
            <person name="Malik S.B."/>
            <person name="Marsh M.E."/>
            <person name="Mackinder L."/>
            <person name="Mock T."/>
            <person name="Mueller-Roeber B."/>
            <person name="Pagarete A."/>
            <person name="Parker M."/>
            <person name="Probert I."/>
            <person name="Quesneville H."/>
            <person name="Raines C."/>
            <person name="Rensing S.A."/>
            <person name="Riano-Pachon D.M."/>
            <person name="Richier S."/>
            <person name="Rokitta S."/>
            <person name="Shiraiwa Y."/>
            <person name="Soanes D.M."/>
            <person name="van der Giezen M."/>
            <person name="Wahlund T.M."/>
            <person name="Williams B."/>
            <person name="Wilson W."/>
            <person name="Wolfe G."/>
            <person name="Wurch L.L."/>
        </authorList>
    </citation>
    <scope>NUCLEOTIDE SEQUENCE</scope>
</reference>
<proteinExistence type="predicted"/>
<dbReference type="EnsemblProtists" id="EOD24237">
    <property type="protein sequence ID" value="EOD24237"/>
    <property type="gene ID" value="EMIHUDRAFT_443910"/>
</dbReference>
<evidence type="ECO:0000256" key="1">
    <source>
        <dbReference type="SAM" id="MobiDB-lite"/>
    </source>
</evidence>
<dbReference type="GeneID" id="17273383"/>
<dbReference type="PaxDb" id="2903-EOD24237"/>
<dbReference type="RefSeq" id="XP_005780266.1">
    <property type="nucleotide sequence ID" value="XM_005780209.1"/>
</dbReference>
<accession>A0A0D3JWF2</accession>